<reference evidence="1 2" key="1">
    <citation type="submission" date="2015-09" db="EMBL/GenBank/DDBJ databases">
        <title>Genome sequencing project for genomic taxonomy and phylogenomics of Bacillus-like bacteria.</title>
        <authorList>
            <person name="Liu B."/>
            <person name="Wang J."/>
            <person name="Zhu Y."/>
            <person name="Liu G."/>
            <person name="Chen Q."/>
            <person name="Chen Z."/>
            <person name="Lan J."/>
            <person name="Che J."/>
            <person name="Ge C."/>
            <person name="Shi H."/>
            <person name="Pan Z."/>
            <person name="Liu X."/>
        </authorList>
    </citation>
    <scope>NUCLEOTIDE SEQUENCE [LARGE SCALE GENOMIC DNA]</scope>
    <source>
        <strain evidence="1 2">LMG 18435</strain>
    </source>
</reference>
<protein>
    <recommendedName>
        <fullName evidence="3">Lipoprotein</fullName>
    </recommendedName>
</protein>
<evidence type="ECO:0000313" key="2">
    <source>
        <dbReference type="Proteomes" id="UP000051888"/>
    </source>
</evidence>
<accession>A0A0Q3WUL8</accession>
<dbReference type="RefSeq" id="WP_055737907.1">
    <property type="nucleotide sequence ID" value="NZ_JAAIWL010000017.1"/>
</dbReference>
<dbReference type="InterPro" id="IPR025673">
    <property type="entry name" value="PCYCGC"/>
</dbReference>
<evidence type="ECO:0008006" key="3">
    <source>
        <dbReference type="Google" id="ProtNLM"/>
    </source>
</evidence>
<comment type="caution">
    <text evidence="1">The sequence shown here is derived from an EMBL/GenBank/DDBJ whole genome shotgun (WGS) entry which is preliminary data.</text>
</comment>
<dbReference type="OrthoDB" id="2654667at2"/>
<sequence length="162" mass="17916">MIKRYFVSILVLLLFIFAAGCSNSNHKKSAVSDDHKASTGDLAEETSSMNELPTFLNGQTDTIKSIYKASAASKELLEKIPCYCGCGKSVGHKNNYDCFVRENKKNGSIVWDSHGVNCDVCLEIAAQSITDYHNGKSIKEIRKEIDQKYKEGYANPTPTPQV</sequence>
<dbReference type="EMBL" id="LJJC01000004">
    <property type="protein sequence ID" value="KQL52227.1"/>
    <property type="molecule type" value="Genomic_DNA"/>
</dbReference>
<dbReference type="AlphaFoldDB" id="A0A0Q3WUL8"/>
<dbReference type="Proteomes" id="UP000051888">
    <property type="component" value="Unassembled WGS sequence"/>
</dbReference>
<evidence type="ECO:0000313" key="1">
    <source>
        <dbReference type="EMBL" id="KQL52227.1"/>
    </source>
</evidence>
<dbReference type="PROSITE" id="PS51257">
    <property type="entry name" value="PROKAR_LIPOPROTEIN"/>
    <property type="match status" value="1"/>
</dbReference>
<dbReference type="STRING" id="157838.AN964_00845"/>
<name>A0A0Q3WUL8_9BACI</name>
<dbReference type="Pfam" id="PF13798">
    <property type="entry name" value="PCYCGC"/>
    <property type="match status" value="1"/>
</dbReference>
<dbReference type="PATRIC" id="fig|157838.3.peg.185"/>
<proteinExistence type="predicted"/>
<keyword evidence="2" id="KW-1185">Reference proteome</keyword>
<gene>
    <name evidence="1" type="ORF">AN964_00845</name>
</gene>
<organism evidence="1 2">
    <name type="scientific">Heyndrickxia shackletonii</name>
    <dbReference type="NCBI Taxonomy" id="157838"/>
    <lineage>
        <taxon>Bacteria</taxon>
        <taxon>Bacillati</taxon>
        <taxon>Bacillota</taxon>
        <taxon>Bacilli</taxon>
        <taxon>Bacillales</taxon>
        <taxon>Bacillaceae</taxon>
        <taxon>Heyndrickxia</taxon>
    </lineage>
</organism>